<evidence type="ECO:0000313" key="1">
    <source>
        <dbReference type="EMBL" id="MYL22071.1"/>
    </source>
</evidence>
<dbReference type="Proteomes" id="UP000460949">
    <property type="component" value="Unassembled WGS sequence"/>
</dbReference>
<comment type="caution">
    <text evidence="1">The sequence shown here is derived from an EMBL/GenBank/DDBJ whole genome shotgun (WGS) entry which is preliminary data.</text>
</comment>
<gene>
    <name evidence="1" type="ORF">GLW04_19540</name>
</gene>
<protein>
    <submittedName>
        <fullName evidence="1">Uncharacterized protein</fullName>
    </submittedName>
</protein>
<dbReference type="EMBL" id="WMET01000015">
    <property type="protein sequence ID" value="MYL22071.1"/>
    <property type="molecule type" value="Genomic_DNA"/>
</dbReference>
<evidence type="ECO:0000313" key="2">
    <source>
        <dbReference type="Proteomes" id="UP000460949"/>
    </source>
</evidence>
<accession>A0A845DWM4</accession>
<name>A0A845DWM4_9BACI</name>
<organism evidence="1 2">
    <name type="scientific">Halobacillus litoralis</name>
    <dbReference type="NCBI Taxonomy" id="45668"/>
    <lineage>
        <taxon>Bacteria</taxon>
        <taxon>Bacillati</taxon>
        <taxon>Bacillota</taxon>
        <taxon>Bacilli</taxon>
        <taxon>Bacillales</taxon>
        <taxon>Bacillaceae</taxon>
        <taxon>Halobacillus</taxon>
    </lineage>
</organism>
<dbReference type="AlphaFoldDB" id="A0A845DWM4"/>
<reference evidence="1 2" key="1">
    <citation type="submission" date="2019-11" db="EMBL/GenBank/DDBJ databases">
        <title>Genome sequences of 17 halophilic strains isolated from different environments.</title>
        <authorList>
            <person name="Furrow R.E."/>
        </authorList>
    </citation>
    <scope>NUCLEOTIDE SEQUENCE [LARGE SCALE GENOMIC DNA]</scope>
    <source>
        <strain evidence="1 2">22511_23_Filter</strain>
    </source>
</reference>
<proteinExistence type="predicted"/>
<sequence>MKPDLSSMSREELERLAALSLTNDPLFQHNKPERAYEPSMADVIHYLDIEGLDYKPGITSREKISLSLSSDTVAAVKTFAANHDLAVSAAADLLFRVALGDYDEWWHYNGAKDEEKKS</sequence>
<dbReference type="RefSeq" id="WP_160839986.1">
    <property type="nucleotide sequence ID" value="NZ_WMET01000015.1"/>
</dbReference>